<protein>
    <submittedName>
        <fullName evidence="4">GNAT family N-acetyltransferase</fullName>
    </submittedName>
</protein>
<dbReference type="InterPro" id="IPR056935">
    <property type="entry name" value="Rv0428c-like_C"/>
</dbReference>
<feature type="domain" description="N-acetyltransferase" evidence="3">
    <location>
        <begin position="120"/>
        <end position="257"/>
    </location>
</feature>
<evidence type="ECO:0000313" key="4">
    <source>
        <dbReference type="EMBL" id="OQP85206.1"/>
    </source>
</evidence>
<keyword evidence="2" id="KW-0012">Acyltransferase</keyword>
<dbReference type="CDD" id="cd04301">
    <property type="entry name" value="NAT_SF"/>
    <property type="match status" value="1"/>
</dbReference>
<dbReference type="Proteomes" id="UP000192652">
    <property type="component" value="Unassembled WGS sequence"/>
</dbReference>
<evidence type="ECO:0000256" key="1">
    <source>
        <dbReference type="ARBA" id="ARBA00022679"/>
    </source>
</evidence>
<dbReference type="RefSeq" id="WP_081176915.1">
    <property type="nucleotide sequence ID" value="NZ_MSPX01000015.1"/>
</dbReference>
<evidence type="ECO:0000313" key="5">
    <source>
        <dbReference type="Proteomes" id="UP000192652"/>
    </source>
</evidence>
<dbReference type="PANTHER" id="PTHR43420">
    <property type="entry name" value="ACETYLTRANSFERASE"/>
    <property type="match status" value="1"/>
</dbReference>
<evidence type="ECO:0000256" key="2">
    <source>
        <dbReference type="ARBA" id="ARBA00023315"/>
    </source>
</evidence>
<dbReference type="InterPro" id="IPR050680">
    <property type="entry name" value="YpeA/RimI_acetyltransf"/>
</dbReference>
<comment type="caution">
    <text evidence="4">The sequence shown here is derived from an EMBL/GenBank/DDBJ whole genome shotgun (WGS) entry which is preliminary data.</text>
</comment>
<dbReference type="InterPro" id="IPR000182">
    <property type="entry name" value="GNAT_dom"/>
</dbReference>
<reference evidence="4 5" key="1">
    <citation type="journal article" date="2017" name="Antonie Van Leeuwenhoek">
        <title>Rhizobium rhizosphaerae sp. nov., a novel species isolated from rice rhizosphere.</title>
        <authorList>
            <person name="Zhao J.J."/>
            <person name="Zhang J."/>
            <person name="Zhang R.J."/>
            <person name="Zhang C.W."/>
            <person name="Yin H.Q."/>
            <person name="Zhang X.X."/>
        </authorList>
    </citation>
    <scope>NUCLEOTIDE SEQUENCE [LARGE SCALE GENOMIC DNA]</scope>
    <source>
        <strain evidence="4 5">RD15</strain>
    </source>
</reference>
<dbReference type="Pfam" id="PF24553">
    <property type="entry name" value="Rv0428c_C"/>
    <property type="match status" value="1"/>
</dbReference>
<name>A0ABX3P9U0_9HYPH</name>
<dbReference type="Gene3D" id="3.40.630.30">
    <property type="match status" value="1"/>
</dbReference>
<dbReference type="SUPFAM" id="SSF55729">
    <property type="entry name" value="Acyl-CoA N-acyltransferases (Nat)"/>
    <property type="match status" value="1"/>
</dbReference>
<dbReference type="InterPro" id="IPR016181">
    <property type="entry name" value="Acyl_CoA_acyltransferase"/>
</dbReference>
<accession>A0ABX3P9U0</accession>
<proteinExistence type="predicted"/>
<sequence>MRDATTASVLASVRRLEAVAFRAWPAEQAIYDGSWLIRLAKGHPSKRLNSLNPLDPGDRRDIAGRLARAAERFAAIGRPLTVRLTPLAPPELHAHLEGEGWERFDESIVMSADLAQAATDGIDQLPLRDTRRFVEARLAISGEPDSLCEALVSILDSIRPETGLFLLQSGERPTAVTLGVLDGGLIGLEQVAVAQDLRGQGLGTAVVQAALRWGQLHGARQGWLAVGADNAPACALYRKLGFAEVYRYAYYRERKRP</sequence>
<dbReference type="PANTHER" id="PTHR43420:SF12">
    <property type="entry name" value="N-ACETYLTRANSFERASE DOMAIN-CONTAINING PROTEIN"/>
    <property type="match status" value="1"/>
</dbReference>
<gene>
    <name evidence="4" type="ORF">BTR14_16305</name>
</gene>
<keyword evidence="1" id="KW-0808">Transferase</keyword>
<dbReference type="PROSITE" id="PS51186">
    <property type="entry name" value="GNAT"/>
    <property type="match status" value="1"/>
</dbReference>
<evidence type="ECO:0000259" key="3">
    <source>
        <dbReference type="PROSITE" id="PS51186"/>
    </source>
</evidence>
<keyword evidence="5" id="KW-1185">Reference proteome</keyword>
<organism evidence="4 5">
    <name type="scientific">Xaviernesmea rhizosphaerae</name>
    <dbReference type="NCBI Taxonomy" id="1672749"/>
    <lineage>
        <taxon>Bacteria</taxon>
        <taxon>Pseudomonadati</taxon>
        <taxon>Pseudomonadota</taxon>
        <taxon>Alphaproteobacteria</taxon>
        <taxon>Hyphomicrobiales</taxon>
        <taxon>Rhizobiaceae</taxon>
        <taxon>Rhizobium/Agrobacterium group</taxon>
        <taxon>Xaviernesmea</taxon>
    </lineage>
</organism>
<dbReference type="EMBL" id="MSPX01000015">
    <property type="protein sequence ID" value="OQP85206.1"/>
    <property type="molecule type" value="Genomic_DNA"/>
</dbReference>